<dbReference type="GO" id="GO:0016746">
    <property type="term" value="F:acyltransferase activity"/>
    <property type="evidence" value="ECO:0007669"/>
    <property type="project" value="UniProtKB-KW"/>
</dbReference>
<dbReference type="Proteomes" id="UP001623661">
    <property type="component" value="Unassembled WGS sequence"/>
</dbReference>
<dbReference type="InterPro" id="IPR016181">
    <property type="entry name" value="Acyl_CoA_acyltransferase"/>
</dbReference>
<dbReference type="RefSeq" id="WP_406763604.1">
    <property type="nucleotide sequence ID" value="NZ_JBJHZY010000001.1"/>
</dbReference>
<protein>
    <submittedName>
        <fullName evidence="2">GNAT family N-acetyltransferase</fullName>
        <ecNumber evidence="2">2.3.-.-</ecNumber>
    </submittedName>
</protein>
<dbReference type="SUPFAM" id="SSF55729">
    <property type="entry name" value="Acyl-CoA N-acyltransferases (Nat)"/>
    <property type="match status" value="1"/>
</dbReference>
<organism evidence="2 3">
    <name type="scientific">Candidatus Clostridium radicumherbarum</name>
    <dbReference type="NCBI Taxonomy" id="3381662"/>
    <lineage>
        <taxon>Bacteria</taxon>
        <taxon>Bacillati</taxon>
        <taxon>Bacillota</taxon>
        <taxon>Clostridia</taxon>
        <taxon>Eubacteriales</taxon>
        <taxon>Clostridiaceae</taxon>
        <taxon>Clostridium</taxon>
    </lineage>
</organism>
<comment type="caution">
    <text evidence="2">The sequence shown here is derived from an EMBL/GenBank/DDBJ whole genome shotgun (WGS) entry which is preliminary data.</text>
</comment>
<dbReference type="Pfam" id="PF00583">
    <property type="entry name" value="Acetyltransf_1"/>
    <property type="match status" value="1"/>
</dbReference>
<sequence length="167" mass="18697">MNYYFRRIKTDDIDSIWSLIELLKAEGSEVSFTEFTGKEEIMNFIDNPAQLSYVAVTKKEPSHVLCLVRGRRDISIEKSHAAFLTAATHPDARGSGLAAELTNFALDQMKKAGVNIARIYVYSNNQASLNAVKKLGFVHAGTVLRHHVNQVTGEYVDDLIFHKILEA</sequence>
<dbReference type="PROSITE" id="PS51186">
    <property type="entry name" value="GNAT"/>
    <property type="match status" value="1"/>
</dbReference>
<feature type="domain" description="N-acetyltransferase" evidence="1">
    <location>
        <begin position="3"/>
        <end position="166"/>
    </location>
</feature>
<dbReference type="EC" id="2.3.-.-" evidence="2"/>
<reference evidence="2 3" key="1">
    <citation type="submission" date="2024-11" db="EMBL/GenBank/DDBJ databases">
        <authorList>
            <person name="Heng Y.C."/>
            <person name="Lim A.C.H."/>
            <person name="Lee J.K.Y."/>
            <person name="Kittelmann S."/>
        </authorList>
    </citation>
    <scope>NUCLEOTIDE SEQUENCE [LARGE SCALE GENOMIC DNA]</scope>
    <source>
        <strain evidence="2 3">WILCCON 0202</strain>
    </source>
</reference>
<keyword evidence="3" id="KW-1185">Reference proteome</keyword>
<dbReference type="CDD" id="cd04301">
    <property type="entry name" value="NAT_SF"/>
    <property type="match status" value="1"/>
</dbReference>
<dbReference type="InterPro" id="IPR000182">
    <property type="entry name" value="GNAT_dom"/>
</dbReference>
<dbReference type="EMBL" id="JBJHZY010000001">
    <property type="protein sequence ID" value="MFL0266991.1"/>
    <property type="molecule type" value="Genomic_DNA"/>
</dbReference>
<proteinExistence type="predicted"/>
<name>A0ABW8TMR5_9CLOT</name>
<evidence type="ECO:0000313" key="2">
    <source>
        <dbReference type="EMBL" id="MFL0266991.1"/>
    </source>
</evidence>
<keyword evidence="2" id="KW-0012">Acyltransferase</keyword>
<accession>A0ABW8TMR5</accession>
<gene>
    <name evidence="2" type="ORF">ACJDUH_02660</name>
</gene>
<dbReference type="Gene3D" id="3.40.630.30">
    <property type="match status" value="1"/>
</dbReference>
<evidence type="ECO:0000313" key="3">
    <source>
        <dbReference type="Proteomes" id="UP001623661"/>
    </source>
</evidence>
<evidence type="ECO:0000259" key="1">
    <source>
        <dbReference type="PROSITE" id="PS51186"/>
    </source>
</evidence>
<keyword evidence="2" id="KW-0808">Transferase</keyword>